<sequence length="76" mass="8293">MPLPPTAADWTRIADGLLLLMANILPANVYQDPGQRILTTRSTSPLSCYLWWILTTSSPGLTVVLHPMHSCGTSQT</sequence>
<accession>A0A9D4DQ37</accession>
<reference evidence="1" key="2">
    <citation type="submission" date="2020-11" db="EMBL/GenBank/DDBJ databases">
        <authorList>
            <person name="McCartney M.A."/>
            <person name="Auch B."/>
            <person name="Kono T."/>
            <person name="Mallez S."/>
            <person name="Becker A."/>
            <person name="Gohl D.M."/>
            <person name="Silverstein K.A.T."/>
            <person name="Koren S."/>
            <person name="Bechman K.B."/>
            <person name="Herman A."/>
            <person name="Abrahante J.E."/>
            <person name="Garbe J."/>
        </authorList>
    </citation>
    <scope>NUCLEOTIDE SEQUENCE</scope>
    <source>
        <strain evidence="1">Duluth1</strain>
        <tissue evidence="1">Whole animal</tissue>
    </source>
</reference>
<protein>
    <submittedName>
        <fullName evidence="1">Uncharacterized protein</fullName>
    </submittedName>
</protein>
<dbReference type="Proteomes" id="UP000828390">
    <property type="component" value="Unassembled WGS sequence"/>
</dbReference>
<evidence type="ECO:0000313" key="1">
    <source>
        <dbReference type="EMBL" id="KAH3752077.1"/>
    </source>
</evidence>
<organism evidence="1 2">
    <name type="scientific">Dreissena polymorpha</name>
    <name type="common">Zebra mussel</name>
    <name type="synonym">Mytilus polymorpha</name>
    <dbReference type="NCBI Taxonomy" id="45954"/>
    <lineage>
        <taxon>Eukaryota</taxon>
        <taxon>Metazoa</taxon>
        <taxon>Spiralia</taxon>
        <taxon>Lophotrochozoa</taxon>
        <taxon>Mollusca</taxon>
        <taxon>Bivalvia</taxon>
        <taxon>Autobranchia</taxon>
        <taxon>Heteroconchia</taxon>
        <taxon>Euheterodonta</taxon>
        <taxon>Imparidentia</taxon>
        <taxon>Neoheterodontei</taxon>
        <taxon>Myida</taxon>
        <taxon>Dreissenoidea</taxon>
        <taxon>Dreissenidae</taxon>
        <taxon>Dreissena</taxon>
    </lineage>
</organism>
<dbReference type="EMBL" id="JAIWYP010000010">
    <property type="protein sequence ID" value="KAH3752077.1"/>
    <property type="molecule type" value="Genomic_DNA"/>
</dbReference>
<evidence type="ECO:0000313" key="2">
    <source>
        <dbReference type="Proteomes" id="UP000828390"/>
    </source>
</evidence>
<keyword evidence="2" id="KW-1185">Reference proteome</keyword>
<reference evidence="1" key="1">
    <citation type="journal article" date="2019" name="bioRxiv">
        <title>The Genome of the Zebra Mussel, Dreissena polymorpha: A Resource for Invasive Species Research.</title>
        <authorList>
            <person name="McCartney M.A."/>
            <person name="Auch B."/>
            <person name="Kono T."/>
            <person name="Mallez S."/>
            <person name="Zhang Y."/>
            <person name="Obille A."/>
            <person name="Becker A."/>
            <person name="Abrahante J.E."/>
            <person name="Garbe J."/>
            <person name="Badalamenti J.P."/>
            <person name="Herman A."/>
            <person name="Mangelson H."/>
            <person name="Liachko I."/>
            <person name="Sullivan S."/>
            <person name="Sone E.D."/>
            <person name="Koren S."/>
            <person name="Silverstein K.A.T."/>
            <person name="Beckman K.B."/>
            <person name="Gohl D.M."/>
        </authorList>
    </citation>
    <scope>NUCLEOTIDE SEQUENCE</scope>
    <source>
        <strain evidence="1">Duluth1</strain>
        <tissue evidence="1">Whole animal</tissue>
    </source>
</reference>
<gene>
    <name evidence="1" type="ORF">DPMN_186687</name>
</gene>
<dbReference type="AlphaFoldDB" id="A0A9D4DQ37"/>
<name>A0A9D4DQ37_DREPO</name>
<proteinExistence type="predicted"/>
<comment type="caution">
    <text evidence="1">The sequence shown here is derived from an EMBL/GenBank/DDBJ whole genome shotgun (WGS) entry which is preliminary data.</text>
</comment>